<evidence type="ECO:0000256" key="3">
    <source>
        <dbReference type="ARBA" id="ARBA00022840"/>
    </source>
</evidence>
<dbReference type="InterPro" id="IPR019734">
    <property type="entry name" value="TPR_rpt"/>
</dbReference>
<evidence type="ECO:0000313" key="6">
    <source>
        <dbReference type="Proteomes" id="UP000283369"/>
    </source>
</evidence>
<dbReference type="PROSITE" id="PS50293">
    <property type="entry name" value="TPR_REGION"/>
    <property type="match status" value="1"/>
</dbReference>
<sequence length="802" mass="90188">MNEITISSMLPAVRNTALMRGKTYIGIDFGTSTTVVSIASYDEYDHKIHTKSFRLPQMLPDGTLYKSEIVPTVIAWLNGRILVGEGASQMKYQLKKGKNIWYSFKMELGEDLGAKYYDSELREVDPFRIKNPVDAARVFFAYLKYLIIKYCTENNISTDILYAVSIPASFEANQRKDLLDALMANDMKVSKQALIDEPNAAFISYAVSRAAEDRPMFISPDYNSKVLVFDFGGGTCDISILEIGQSANGFFSKNIAISKFTKLGGDDIDRYITYHYLMPRFLEANGKNKEQFRTNERKQIASALYKVAERLKILVNKTLATLTSDFVIPDVKLSDSKTEIESEVEIITNKGTLKQNKFYLTNKELTETMAVFLKQGFGKTTRIKGEDEYNSIFSPIESAIKKSKTLKEEIDYVLLIGGSSKSPYIQEALHSYFEDSEILVPMDLQTHVSQGAAIHSLLFNGMNKCLIQPITSEPILIITKDDRPKIILPAGTEIPCNTIEIDDLVTSRDGQKIVELPICVGNTTKMLFNLKIESSMPNGFSINTPIQLIIEVNADKMLIIHATCMGTICHVEPLSPFANKELTTEERAALKAERQANLEAEQNGGVPSKETLITLKQAYLKIGNDFKAAETLELQNELYPNVENLNSIGVLYHNSGNNEKAAEFFEQAIQQNPNNEYAHFNLGNTMKFINKDVYKREVRKACELNPNYDIALIEAGRIDKAEGKTEDSNNKFHRAYDHMLQQWKTNTLKDSASLGWLAAVAHELGENDIANQVMASAKKLENDSYYNKENLSKIRDNVLTNN</sequence>
<dbReference type="GO" id="GO:0005524">
    <property type="term" value="F:ATP binding"/>
    <property type="evidence" value="ECO:0007669"/>
    <property type="project" value="UniProtKB-KW"/>
</dbReference>
<dbReference type="GO" id="GO:0140662">
    <property type="term" value="F:ATP-dependent protein folding chaperone"/>
    <property type="evidence" value="ECO:0007669"/>
    <property type="project" value="InterPro"/>
</dbReference>
<dbReference type="PROSITE" id="PS00329">
    <property type="entry name" value="HSP70_2"/>
    <property type="match status" value="1"/>
</dbReference>
<reference evidence="5 6" key="1">
    <citation type="submission" date="2018-08" db="EMBL/GenBank/DDBJ databases">
        <title>A genome reference for cultivated species of the human gut microbiota.</title>
        <authorList>
            <person name="Zou Y."/>
            <person name="Xue W."/>
            <person name="Luo G."/>
        </authorList>
    </citation>
    <scope>NUCLEOTIDE SEQUENCE [LARGE SCALE GENOMIC DNA]</scope>
    <source>
        <strain evidence="5 6">AF14-7</strain>
    </source>
</reference>
<keyword evidence="3" id="KW-0067">ATP-binding</keyword>
<keyword evidence="2" id="KW-0547">Nucleotide-binding</keyword>
<evidence type="ECO:0000256" key="1">
    <source>
        <dbReference type="ARBA" id="ARBA00007381"/>
    </source>
</evidence>
<accession>A0A412W521</accession>
<dbReference type="SMART" id="SM00028">
    <property type="entry name" value="TPR"/>
    <property type="match status" value="1"/>
</dbReference>
<name>A0A412W521_9BACE</name>
<evidence type="ECO:0000256" key="2">
    <source>
        <dbReference type="ARBA" id="ARBA00022741"/>
    </source>
</evidence>
<dbReference type="AlphaFoldDB" id="A0A412W521"/>
<dbReference type="InterPro" id="IPR013126">
    <property type="entry name" value="Hsp_70_fam"/>
</dbReference>
<dbReference type="Pfam" id="PF13414">
    <property type="entry name" value="TPR_11"/>
    <property type="match status" value="1"/>
</dbReference>
<dbReference type="PRINTS" id="PR00301">
    <property type="entry name" value="HEATSHOCK70"/>
</dbReference>
<keyword evidence="4" id="KW-0802">TPR repeat</keyword>
<proteinExistence type="inferred from homology"/>
<evidence type="ECO:0000256" key="4">
    <source>
        <dbReference type="PROSITE-ProRule" id="PRU00339"/>
    </source>
</evidence>
<dbReference type="SUPFAM" id="SSF48452">
    <property type="entry name" value="TPR-like"/>
    <property type="match status" value="1"/>
</dbReference>
<dbReference type="PROSITE" id="PS50005">
    <property type="entry name" value="TPR"/>
    <property type="match status" value="1"/>
</dbReference>
<dbReference type="PANTHER" id="PTHR19375">
    <property type="entry name" value="HEAT SHOCK PROTEIN 70KDA"/>
    <property type="match status" value="1"/>
</dbReference>
<organism evidence="5 6">
    <name type="scientific">Bacteroides xylanisolvens</name>
    <dbReference type="NCBI Taxonomy" id="371601"/>
    <lineage>
        <taxon>Bacteria</taxon>
        <taxon>Pseudomonadati</taxon>
        <taxon>Bacteroidota</taxon>
        <taxon>Bacteroidia</taxon>
        <taxon>Bacteroidales</taxon>
        <taxon>Bacteroidaceae</taxon>
        <taxon>Bacteroides</taxon>
    </lineage>
</organism>
<comment type="caution">
    <text evidence="5">The sequence shown here is derived from an EMBL/GenBank/DDBJ whole genome shotgun (WGS) entry which is preliminary data.</text>
</comment>
<dbReference type="Gene3D" id="1.25.40.10">
    <property type="entry name" value="Tetratricopeptide repeat domain"/>
    <property type="match status" value="1"/>
</dbReference>
<protein>
    <submittedName>
        <fullName evidence="5">Tetratricopeptide repeat protein</fullName>
    </submittedName>
</protein>
<dbReference type="Gene3D" id="3.30.420.40">
    <property type="match status" value="2"/>
</dbReference>
<dbReference type="Gene3D" id="2.60.34.10">
    <property type="entry name" value="Substrate Binding Domain Of DNAk, Chain A, domain 1"/>
    <property type="match status" value="1"/>
</dbReference>
<dbReference type="InterPro" id="IPR029047">
    <property type="entry name" value="HSP70_peptide-bd_sf"/>
</dbReference>
<dbReference type="Gene3D" id="3.90.640.10">
    <property type="entry name" value="Actin, Chain A, domain 4"/>
    <property type="match status" value="1"/>
</dbReference>
<dbReference type="InterPro" id="IPR011990">
    <property type="entry name" value="TPR-like_helical_dom_sf"/>
</dbReference>
<dbReference type="EMBL" id="QRYV01000002">
    <property type="protein sequence ID" value="RGV18956.1"/>
    <property type="molecule type" value="Genomic_DNA"/>
</dbReference>
<evidence type="ECO:0000313" key="5">
    <source>
        <dbReference type="EMBL" id="RGV18956.1"/>
    </source>
</evidence>
<dbReference type="Pfam" id="PF00012">
    <property type="entry name" value="HSP70"/>
    <property type="match status" value="2"/>
</dbReference>
<gene>
    <name evidence="5" type="ORF">DWW25_01225</name>
</gene>
<dbReference type="SUPFAM" id="SSF100920">
    <property type="entry name" value="Heat shock protein 70kD (HSP70), peptide-binding domain"/>
    <property type="match status" value="1"/>
</dbReference>
<comment type="similarity">
    <text evidence="1">Belongs to the heat shock protein 70 family.</text>
</comment>
<dbReference type="RefSeq" id="WP_057258646.1">
    <property type="nucleotide sequence ID" value="NZ_JAQCUV010000017.1"/>
</dbReference>
<dbReference type="InterPro" id="IPR018181">
    <property type="entry name" value="Heat_shock_70_CS"/>
</dbReference>
<dbReference type="SUPFAM" id="SSF53067">
    <property type="entry name" value="Actin-like ATPase domain"/>
    <property type="match status" value="2"/>
</dbReference>
<feature type="repeat" description="TPR" evidence="4">
    <location>
        <begin position="642"/>
        <end position="675"/>
    </location>
</feature>
<dbReference type="Proteomes" id="UP000283369">
    <property type="component" value="Unassembled WGS sequence"/>
</dbReference>
<dbReference type="InterPro" id="IPR043129">
    <property type="entry name" value="ATPase_NBD"/>
</dbReference>